<reference evidence="3" key="1">
    <citation type="submission" date="2021-09" db="EMBL/GenBank/DDBJ databases">
        <authorList>
            <consortium name="AG Swart"/>
            <person name="Singh M."/>
            <person name="Singh A."/>
            <person name="Seah K."/>
            <person name="Emmerich C."/>
        </authorList>
    </citation>
    <scope>NUCLEOTIDE SEQUENCE</scope>
    <source>
        <strain evidence="3">ATCC30299</strain>
    </source>
</reference>
<evidence type="ECO:0000313" key="4">
    <source>
        <dbReference type="Proteomes" id="UP001162131"/>
    </source>
</evidence>
<dbReference type="Proteomes" id="UP001162131">
    <property type="component" value="Unassembled WGS sequence"/>
</dbReference>
<evidence type="ECO:0000313" key="3">
    <source>
        <dbReference type="EMBL" id="CAG9335343.1"/>
    </source>
</evidence>
<keyword evidence="1" id="KW-0175">Coiled coil</keyword>
<organism evidence="3 4">
    <name type="scientific">Blepharisma stoltei</name>
    <dbReference type="NCBI Taxonomy" id="1481888"/>
    <lineage>
        <taxon>Eukaryota</taxon>
        <taxon>Sar</taxon>
        <taxon>Alveolata</taxon>
        <taxon>Ciliophora</taxon>
        <taxon>Postciliodesmatophora</taxon>
        <taxon>Heterotrichea</taxon>
        <taxon>Heterotrichida</taxon>
        <taxon>Blepharismidae</taxon>
        <taxon>Blepharisma</taxon>
    </lineage>
</organism>
<accession>A0AAU9KCE3</accession>
<evidence type="ECO:0000256" key="2">
    <source>
        <dbReference type="SAM" id="MobiDB-lite"/>
    </source>
</evidence>
<sequence length="757" mass="88851">MKKSKSAGILMPQEQIIKYIENSYNKKFLDLETKQKATQDIVSISEIKNQKLKLRKQLNLDIQNVINNRKRISLEQKLEKTMQLKTERRREILREITQKNNKFSSIVQSRKRSIECEENKKVEDFFQYRKSTGDTSNAQTSLTSRDDPSKIFKKSTQSESLIMKREAIQEENINKMKEERSRHEERRLIHLAELLEKPGTTRWMSTASGGRMKNFYGSLPTSVCNTPRNLPIWDCINGYTGPAKTARTNSTQMSEDAKWKEDILKRYCYKLSPNDSVLTIDQAMLYLQLRGKGCPKKEAISFSSRHRCRTDSTQRYDGPLGYKVLKRLDNRNQGPSWQGWQFHQAEYKSDMKYKPYKASNPHDDYNLLVEGYENFTKKYAIVNGVMIKKDDWEENCNNSMLSFPKIHPKTENSVVQSAPNLSIGQSKETELNQPTIPEIIETKVETLPSEESQQSQFIRHSAKSYTQIEPSFSVQRLLARRSHMRPPEDKIDSVQEKGSSKIVIRSLKPFVNPTKVSSSASSDFLSPREAKSIEEKSRRLNKSKTSFLLRHDERTESLKIPSGEKSISRYDLYEKKKEFFYQQMKKRAEISRSNVELIQMEISKKIKDMAKATEENIKKSQERKTYLESQLTEQIQREFEVKLQKLEQAENYRKSLYEEIEKNKKIKYKNYLQKVQSMKSKISAEIEDKQQNVKEISINKQLRAEINKKELEQQKEKRFEEKRRDYDFSRMFSAVITKLIALPLSSIQEIRPEENKF</sequence>
<name>A0AAU9KCE3_9CILI</name>
<feature type="compositionally biased region" description="Polar residues" evidence="2">
    <location>
        <begin position="132"/>
        <end position="143"/>
    </location>
</feature>
<feature type="compositionally biased region" description="Polar residues" evidence="2">
    <location>
        <begin position="514"/>
        <end position="524"/>
    </location>
</feature>
<feature type="region of interest" description="Disordered" evidence="2">
    <location>
        <begin position="513"/>
        <end position="538"/>
    </location>
</feature>
<feature type="compositionally biased region" description="Basic and acidic residues" evidence="2">
    <location>
        <begin position="526"/>
        <end position="538"/>
    </location>
</feature>
<protein>
    <submittedName>
        <fullName evidence="3">Uncharacterized protein</fullName>
    </submittedName>
</protein>
<keyword evidence="4" id="KW-1185">Reference proteome</keyword>
<dbReference type="AlphaFoldDB" id="A0AAU9KCE3"/>
<gene>
    <name evidence="3" type="ORF">BSTOLATCC_MIC63820</name>
</gene>
<dbReference type="EMBL" id="CAJZBQ010000062">
    <property type="protein sequence ID" value="CAG9335343.1"/>
    <property type="molecule type" value="Genomic_DNA"/>
</dbReference>
<feature type="region of interest" description="Disordered" evidence="2">
    <location>
        <begin position="132"/>
        <end position="157"/>
    </location>
</feature>
<feature type="coiled-coil region" evidence="1">
    <location>
        <begin position="603"/>
        <end position="699"/>
    </location>
</feature>
<proteinExistence type="predicted"/>
<evidence type="ECO:0000256" key="1">
    <source>
        <dbReference type="SAM" id="Coils"/>
    </source>
</evidence>
<comment type="caution">
    <text evidence="3">The sequence shown here is derived from an EMBL/GenBank/DDBJ whole genome shotgun (WGS) entry which is preliminary data.</text>
</comment>